<dbReference type="GO" id="GO:0060271">
    <property type="term" value="P:cilium assembly"/>
    <property type="evidence" value="ECO:0007669"/>
    <property type="project" value="InterPro"/>
</dbReference>
<dbReference type="OrthoDB" id="419138at2759"/>
<dbReference type="GO" id="GO:0036038">
    <property type="term" value="C:MKS complex"/>
    <property type="evidence" value="ECO:0007669"/>
    <property type="project" value="InterPro"/>
</dbReference>
<evidence type="ECO:0000256" key="1">
    <source>
        <dbReference type="SAM" id="Phobius"/>
    </source>
</evidence>
<keyword evidence="1" id="KW-0812">Transmembrane</keyword>
<dbReference type="AlphaFoldDB" id="A0A5J4VSP6"/>
<evidence type="ECO:0000313" key="2">
    <source>
        <dbReference type="EMBL" id="KAA6385353.1"/>
    </source>
</evidence>
<dbReference type="Proteomes" id="UP000324800">
    <property type="component" value="Unassembled WGS sequence"/>
</dbReference>
<feature type="transmembrane region" description="Helical" evidence="1">
    <location>
        <begin position="244"/>
        <end position="267"/>
    </location>
</feature>
<keyword evidence="1" id="KW-0472">Membrane</keyword>
<name>A0A5J4VSP6_9EUKA</name>
<dbReference type="Pfam" id="PF09773">
    <property type="entry name" value="Meckelin"/>
    <property type="match status" value="2"/>
</dbReference>
<gene>
    <name evidence="2" type="ORF">EZS28_019120</name>
</gene>
<reference evidence="2 3" key="1">
    <citation type="submission" date="2019-03" db="EMBL/GenBank/DDBJ databases">
        <title>Single cell metagenomics reveals metabolic interactions within the superorganism composed of flagellate Streblomastix strix and complex community of Bacteroidetes bacteria on its surface.</title>
        <authorList>
            <person name="Treitli S.C."/>
            <person name="Kolisko M."/>
            <person name="Husnik F."/>
            <person name="Keeling P."/>
            <person name="Hampl V."/>
        </authorList>
    </citation>
    <scope>NUCLEOTIDE SEQUENCE [LARGE SCALE GENOMIC DNA]</scope>
    <source>
        <strain evidence="2">ST1C</strain>
    </source>
</reference>
<dbReference type="PANTHER" id="PTHR21274:SF0">
    <property type="entry name" value="MECKELIN"/>
    <property type="match status" value="1"/>
</dbReference>
<comment type="caution">
    <text evidence="2">The sequence shown here is derived from an EMBL/GenBank/DDBJ whole genome shotgun (WGS) entry which is preliminary data.</text>
</comment>
<keyword evidence="1" id="KW-1133">Transmembrane helix</keyword>
<organism evidence="2 3">
    <name type="scientific">Streblomastix strix</name>
    <dbReference type="NCBI Taxonomy" id="222440"/>
    <lineage>
        <taxon>Eukaryota</taxon>
        <taxon>Metamonada</taxon>
        <taxon>Preaxostyla</taxon>
        <taxon>Oxymonadida</taxon>
        <taxon>Streblomastigidae</taxon>
        <taxon>Streblomastix</taxon>
    </lineage>
</organism>
<evidence type="ECO:0000313" key="3">
    <source>
        <dbReference type="Proteomes" id="UP000324800"/>
    </source>
</evidence>
<protein>
    <submittedName>
        <fullName evidence="2">Putative meckelin</fullName>
    </submittedName>
</protein>
<dbReference type="EMBL" id="SNRW01005301">
    <property type="protein sequence ID" value="KAA6385353.1"/>
    <property type="molecule type" value="Genomic_DNA"/>
</dbReference>
<proteinExistence type="predicted"/>
<dbReference type="PANTHER" id="PTHR21274">
    <property type="entry name" value="MECKELIN"/>
    <property type="match status" value="1"/>
</dbReference>
<dbReference type="InterPro" id="IPR019170">
    <property type="entry name" value="Meckelin"/>
</dbReference>
<sequence length="287" mass="33950">MCDRIQQASLDDHWGKYYYSENPFQHNDYLGKSGLSIRYGFYSLVFITLSLLQRFLVSVFWYWYYRDPVRDFTEELCLANISMLLLPDKFHGYYVHGRTVHPTADTDMFNVLKNLKSEKDQGVSIRGMVPNDSTVCFEMEQELPVGDTSKDAIIEMYRKKTDAYNTLNKFLKEWVDEMQQKKEIEIAEKRFVEKSFNLAPNMKEKPVSLFFKDSGDTVYRQATLAGLEFDIIFFELLFFERFQTWIHCHSIVSAFLTWFVSILFSLARDMLGRRNVMKKTLTDEKLL</sequence>
<accession>A0A5J4VSP6</accession>
<feature type="transmembrane region" description="Helical" evidence="1">
    <location>
        <begin position="39"/>
        <end position="64"/>
    </location>
</feature>